<comment type="caution">
    <text evidence="6">The sequence shown here is derived from an EMBL/GenBank/DDBJ whole genome shotgun (WGS) entry which is preliminary data.</text>
</comment>
<comment type="similarity">
    <text evidence="2 5">Belongs to the RxLR effector family.</text>
</comment>
<reference evidence="6" key="1">
    <citation type="submission" date="2021-02" db="EMBL/GenBank/DDBJ databases">
        <authorList>
            <person name="Palmer J.M."/>
        </authorList>
    </citation>
    <scope>NUCLEOTIDE SEQUENCE</scope>
    <source>
        <strain evidence="6">SCRP734</strain>
    </source>
</reference>
<evidence type="ECO:0000256" key="5">
    <source>
        <dbReference type="RuleBase" id="RU367124"/>
    </source>
</evidence>
<evidence type="ECO:0000256" key="3">
    <source>
        <dbReference type="ARBA" id="ARBA00022525"/>
    </source>
</evidence>
<sequence length="117" mass="13600">MRVCYILLAATAAFLANSVVISANPVQTGKVKGDNSRKRHLRSQNILSWPEELEEFVEHHHHIREIFTRWCLEDHEPTDRLEDTREKRDPTMSAAYKKYMAAKGLHDRKLTVVECNV</sequence>
<comment type="subcellular location">
    <subcellularLocation>
        <location evidence="1 5">Secreted</location>
    </subcellularLocation>
</comment>
<keyword evidence="7" id="KW-1185">Reference proteome</keyword>
<keyword evidence="4 5" id="KW-0732">Signal</keyword>
<proteinExistence type="inferred from homology"/>
<keyword evidence="3 5" id="KW-0964">Secreted</keyword>
<gene>
    <name evidence="6" type="ORF">PHYPSEUDO_011288</name>
</gene>
<dbReference type="AlphaFoldDB" id="A0A8T1WMR8"/>
<protein>
    <recommendedName>
        <fullName evidence="5">RxLR effector protein</fullName>
    </recommendedName>
</protein>
<organism evidence="6 7">
    <name type="scientific">Phytophthora pseudosyringae</name>
    <dbReference type="NCBI Taxonomy" id="221518"/>
    <lineage>
        <taxon>Eukaryota</taxon>
        <taxon>Sar</taxon>
        <taxon>Stramenopiles</taxon>
        <taxon>Oomycota</taxon>
        <taxon>Peronosporomycetes</taxon>
        <taxon>Peronosporales</taxon>
        <taxon>Peronosporaceae</taxon>
        <taxon>Phytophthora</taxon>
    </lineage>
</organism>
<evidence type="ECO:0000313" key="6">
    <source>
        <dbReference type="EMBL" id="KAG7393283.1"/>
    </source>
</evidence>
<dbReference type="OrthoDB" id="120024at2759"/>
<dbReference type="Proteomes" id="UP000694044">
    <property type="component" value="Unassembled WGS sequence"/>
</dbReference>
<feature type="signal peptide" evidence="5">
    <location>
        <begin position="1"/>
        <end position="23"/>
    </location>
</feature>
<name>A0A8T1WMR8_9STRA</name>
<accession>A0A8T1WMR8</accession>
<dbReference type="EMBL" id="JAGDFM010000005">
    <property type="protein sequence ID" value="KAG7393283.1"/>
    <property type="molecule type" value="Genomic_DNA"/>
</dbReference>
<evidence type="ECO:0000256" key="2">
    <source>
        <dbReference type="ARBA" id="ARBA00010400"/>
    </source>
</evidence>
<dbReference type="InterPro" id="IPR031825">
    <property type="entry name" value="RXLR"/>
</dbReference>
<comment type="domain">
    <text evidence="5">The RxLR-dEER motif acts to carry the protein into the host cell cytoplasm through binding to cell surface phosphatidylinositol-3-phosphate.</text>
</comment>
<evidence type="ECO:0000256" key="4">
    <source>
        <dbReference type="ARBA" id="ARBA00022729"/>
    </source>
</evidence>
<dbReference type="Pfam" id="PF16810">
    <property type="entry name" value="RXLR"/>
    <property type="match status" value="1"/>
</dbReference>
<comment type="function">
    <text evidence="5">Effector that suppresses plant defense responses during pathogen infection.</text>
</comment>
<feature type="chain" id="PRO_5045006936" description="RxLR effector protein" evidence="5">
    <location>
        <begin position="24"/>
        <end position="117"/>
    </location>
</feature>
<evidence type="ECO:0000313" key="7">
    <source>
        <dbReference type="Proteomes" id="UP000694044"/>
    </source>
</evidence>
<evidence type="ECO:0000256" key="1">
    <source>
        <dbReference type="ARBA" id="ARBA00004613"/>
    </source>
</evidence>